<evidence type="ECO:0000313" key="8">
    <source>
        <dbReference type="EMBL" id="KAG9064843.1"/>
    </source>
</evidence>
<feature type="compositionally biased region" description="Polar residues" evidence="6">
    <location>
        <begin position="232"/>
        <end position="244"/>
    </location>
</feature>
<evidence type="ECO:0000313" key="9">
    <source>
        <dbReference type="Proteomes" id="UP000707451"/>
    </source>
</evidence>
<dbReference type="OrthoDB" id="412517at2759"/>
<evidence type="ECO:0000256" key="1">
    <source>
        <dbReference type="ARBA" id="ARBA00022527"/>
    </source>
</evidence>
<feature type="compositionally biased region" description="Basic and acidic residues" evidence="6">
    <location>
        <begin position="253"/>
        <end position="285"/>
    </location>
</feature>
<gene>
    <name evidence="8" type="ORF">KI688_003104</name>
</gene>
<proteinExistence type="predicted"/>
<dbReference type="CDD" id="cd00180">
    <property type="entry name" value="PKc"/>
    <property type="match status" value="1"/>
</dbReference>
<feature type="compositionally biased region" description="Low complexity" evidence="6">
    <location>
        <begin position="291"/>
        <end position="301"/>
    </location>
</feature>
<keyword evidence="1" id="KW-0723">Serine/threonine-protein kinase</keyword>
<dbReference type="PROSITE" id="PS00108">
    <property type="entry name" value="PROTEIN_KINASE_ST"/>
    <property type="match status" value="1"/>
</dbReference>
<evidence type="ECO:0000256" key="6">
    <source>
        <dbReference type="SAM" id="MobiDB-lite"/>
    </source>
</evidence>
<evidence type="ECO:0000256" key="4">
    <source>
        <dbReference type="ARBA" id="ARBA00022777"/>
    </source>
</evidence>
<keyword evidence="3" id="KW-0547">Nucleotide-binding</keyword>
<dbReference type="PANTHER" id="PTHR24351">
    <property type="entry name" value="RIBOSOMAL PROTEIN S6 KINASE"/>
    <property type="match status" value="1"/>
</dbReference>
<evidence type="ECO:0000259" key="7">
    <source>
        <dbReference type="PROSITE" id="PS50011"/>
    </source>
</evidence>
<dbReference type="EMBL" id="JAHRHY010000013">
    <property type="protein sequence ID" value="KAG9064843.1"/>
    <property type="molecule type" value="Genomic_DNA"/>
</dbReference>
<reference evidence="8" key="1">
    <citation type="submission" date="2021-06" db="EMBL/GenBank/DDBJ databases">
        <title>Genome Sequence of Mortierella hyaline Strain SCG-10, a Cold-Adapted, Nitrate-Reducing Fungus Isolated from Soil in Minnesota, USA.</title>
        <authorList>
            <person name="Aldossari N."/>
        </authorList>
    </citation>
    <scope>NUCLEOTIDE SEQUENCE</scope>
    <source>
        <strain evidence="8">SCG-10</strain>
    </source>
</reference>
<feature type="compositionally biased region" description="Basic and acidic residues" evidence="6">
    <location>
        <begin position="302"/>
        <end position="312"/>
    </location>
</feature>
<keyword evidence="9" id="KW-1185">Reference proteome</keyword>
<evidence type="ECO:0000256" key="5">
    <source>
        <dbReference type="ARBA" id="ARBA00022840"/>
    </source>
</evidence>
<dbReference type="Proteomes" id="UP000707451">
    <property type="component" value="Unassembled WGS sequence"/>
</dbReference>
<dbReference type="Gene3D" id="1.10.510.10">
    <property type="entry name" value="Transferase(Phosphotransferase) domain 1"/>
    <property type="match status" value="1"/>
</dbReference>
<organism evidence="8 9">
    <name type="scientific">Linnemannia hyalina</name>
    <dbReference type="NCBI Taxonomy" id="64524"/>
    <lineage>
        <taxon>Eukaryota</taxon>
        <taxon>Fungi</taxon>
        <taxon>Fungi incertae sedis</taxon>
        <taxon>Mucoromycota</taxon>
        <taxon>Mortierellomycotina</taxon>
        <taxon>Mortierellomycetes</taxon>
        <taxon>Mortierellales</taxon>
        <taxon>Mortierellaceae</taxon>
        <taxon>Linnemannia</taxon>
    </lineage>
</organism>
<keyword evidence="4" id="KW-0418">Kinase</keyword>
<name>A0A9P7XRD6_9FUNG</name>
<keyword evidence="5" id="KW-0067">ATP-binding</keyword>
<feature type="domain" description="Protein kinase" evidence="7">
    <location>
        <begin position="6"/>
        <end position="231"/>
    </location>
</feature>
<protein>
    <recommendedName>
        <fullName evidence="7">Protein kinase domain-containing protein</fullName>
    </recommendedName>
</protein>
<dbReference type="InterPro" id="IPR000719">
    <property type="entry name" value="Prot_kinase_dom"/>
</dbReference>
<accession>A0A9P7XRD6</accession>
<dbReference type="SUPFAM" id="SSF56112">
    <property type="entry name" value="Protein kinase-like (PK-like)"/>
    <property type="match status" value="1"/>
</dbReference>
<dbReference type="InterPro" id="IPR011009">
    <property type="entry name" value="Kinase-like_dom_sf"/>
</dbReference>
<evidence type="ECO:0000256" key="2">
    <source>
        <dbReference type="ARBA" id="ARBA00022679"/>
    </source>
</evidence>
<dbReference type="GO" id="GO:0004674">
    <property type="term" value="F:protein serine/threonine kinase activity"/>
    <property type="evidence" value="ECO:0007669"/>
    <property type="project" value="UniProtKB-KW"/>
</dbReference>
<dbReference type="GO" id="GO:0005524">
    <property type="term" value="F:ATP binding"/>
    <property type="evidence" value="ECO:0007669"/>
    <property type="project" value="UniProtKB-KW"/>
</dbReference>
<feature type="region of interest" description="Disordered" evidence="6">
    <location>
        <begin position="232"/>
        <end position="312"/>
    </location>
</feature>
<dbReference type="AlphaFoldDB" id="A0A9P7XRD6"/>
<dbReference type="Pfam" id="PF00069">
    <property type="entry name" value="Pkinase"/>
    <property type="match status" value="1"/>
</dbReference>
<sequence>MGKKTYDVVRPIAAGGYGSVLKVQLDDKLYALKVCDADDPNKKDSYDREAKALRRTNNCHIIKLHAAFQERGHLCLALELANKSLEDVLRQTKRLSLDDAKHYARGIAAGLDYLHQRSIVHRDIKPNNILLFGVDSRVVKLADFGLALCLDGKRKTIRGACGTDDYQAPEMSGSAPYSSQVDVYSFGVALFRMVTGSLPKGITAKAFFEQVLHKNPDVRFDIQQARAHTFLQVDQNGGEQSTEDSIGPSLGKRPSEATLEEREEKRARQDAPNPREEDRDNDSRTVGRASTLPIFTTTRTITSKEEKPVHSY</sequence>
<evidence type="ECO:0000256" key="3">
    <source>
        <dbReference type="ARBA" id="ARBA00022741"/>
    </source>
</evidence>
<comment type="caution">
    <text evidence="8">The sequence shown here is derived from an EMBL/GenBank/DDBJ whole genome shotgun (WGS) entry which is preliminary data.</text>
</comment>
<keyword evidence="2" id="KW-0808">Transferase</keyword>
<dbReference type="PROSITE" id="PS50011">
    <property type="entry name" value="PROTEIN_KINASE_DOM"/>
    <property type="match status" value="1"/>
</dbReference>
<dbReference type="SMART" id="SM00220">
    <property type="entry name" value="S_TKc"/>
    <property type="match status" value="1"/>
</dbReference>
<dbReference type="InterPro" id="IPR008271">
    <property type="entry name" value="Ser/Thr_kinase_AS"/>
</dbReference>